<dbReference type="EMBL" id="JBFRYC010000001">
    <property type="protein sequence ID" value="MEX1660242.1"/>
    <property type="molecule type" value="Genomic_DNA"/>
</dbReference>
<name>A0ABV3TF14_9RHOB</name>
<sequence length="247" mass="26102">MTPFPYQLTGPIAETALGLIVLQADETIEQDFRRLFNVKQTLLYVSRVPSGDALTPDTIGEMEHHLPRAAALLPASVRFDALCYACTSGTALIGAARVAQLIARDQGTERVTNPLSAAIAALKASGARRVGIVSPYVASVSGPIRAAFQDAGFDVPATLSFGEEIEARVARIDPDSISAAARALARQTKLDAIFLSCTNLRTLDIIDPLEAELGLAVLSSNQALAWHMAQIAGAKLSPDAPGQLCRP</sequence>
<gene>
    <name evidence="1" type="ORF">AB4874_01075</name>
</gene>
<evidence type="ECO:0000313" key="2">
    <source>
        <dbReference type="Proteomes" id="UP001557465"/>
    </source>
</evidence>
<organism evidence="1 2">
    <name type="scientific">Thioclava arctica</name>
    <dbReference type="NCBI Taxonomy" id="3238301"/>
    <lineage>
        <taxon>Bacteria</taxon>
        <taxon>Pseudomonadati</taxon>
        <taxon>Pseudomonadota</taxon>
        <taxon>Alphaproteobacteria</taxon>
        <taxon>Rhodobacterales</taxon>
        <taxon>Paracoccaceae</taxon>
        <taxon>Thioclava</taxon>
    </lineage>
</organism>
<dbReference type="Pfam" id="PF17645">
    <property type="entry name" value="Amdase"/>
    <property type="match status" value="1"/>
</dbReference>
<protein>
    <submittedName>
        <fullName evidence="1">Aspartate/glutamate racemase family protein</fullName>
    </submittedName>
</protein>
<keyword evidence="2" id="KW-1185">Reference proteome</keyword>
<dbReference type="PIRSF" id="PIRSF015736">
    <property type="entry name" value="MI"/>
    <property type="match status" value="1"/>
</dbReference>
<reference evidence="1 2" key="1">
    <citation type="journal article" date="2011" name="Int. J. Syst. Evol. Microbiol.">
        <title>Zhongshania antarctica gen. nov., sp. nov. and Zhongshania guokunii sp. nov., gammaproteobacteria respectively isolated from coastal attached (fast) ice and surface seawater of the Antarctic.</title>
        <authorList>
            <person name="Li H.J."/>
            <person name="Zhang X.Y."/>
            <person name="Chen C.X."/>
            <person name="Zhang Y.J."/>
            <person name="Gao Z.M."/>
            <person name="Yu Y."/>
            <person name="Chen X.L."/>
            <person name="Chen B."/>
            <person name="Zhang Y.Z."/>
        </authorList>
    </citation>
    <scope>NUCLEOTIDE SEQUENCE [LARGE SCALE GENOMIC DNA]</scope>
    <source>
        <strain evidence="1 2">15-R06ZXC-3</strain>
    </source>
</reference>
<dbReference type="RefSeq" id="WP_368390617.1">
    <property type="nucleotide sequence ID" value="NZ_JBFRYC010000001.1"/>
</dbReference>
<accession>A0ABV3TF14</accession>
<dbReference type="PANTHER" id="PTHR40267">
    <property type="entry name" value="BLR3294 PROTEIN"/>
    <property type="match status" value="1"/>
</dbReference>
<dbReference type="InterPro" id="IPR053714">
    <property type="entry name" value="Iso_Racemase_Enz_sf"/>
</dbReference>
<dbReference type="InterPro" id="IPR026286">
    <property type="entry name" value="MaiA/AMDase"/>
</dbReference>
<dbReference type="PANTHER" id="PTHR40267:SF1">
    <property type="entry name" value="BLR3294 PROTEIN"/>
    <property type="match status" value="1"/>
</dbReference>
<dbReference type="Gene3D" id="3.40.50.12500">
    <property type="match status" value="1"/>
</dbReference>
<proteinExistence type="predicted"/>
<comment type="caution">
    <text evidence="1">The sequence shown here is derived from an EMBL/GenBank/DDBJ whole genome shotgun (WGS) entry which is preliminary data.</text>
</comment>
<evidence type="ECO:0000313" key="1">
    <source>
        <dbReference type="EMBL" id="MEX1660242.1"/>
    </source>
</evidence>
<dbReference type="Proteomes" id="UP001557465">
    <property type="component" value="Unassembled WGS sequence"/>
</dbReference>